<protein>
    <recommendedName>
        <fullName evidence="3">Polyketide cyclase/dehydrase and lipid transport</fullName>
    </recommendedName>
</protein>
<proteinExistence type="predicted"/>
<dbReference type="SUPFAM" id="SSF55961">
    <property type="entry name" value="Bet v1-like"/>
    <property type="match status" value="1"/>
</dbReference>
<dbReference type="AlphaFoldDB" id="A0A829CC89"/>
<dbReference type="Pfam" id="PF10604">
    <property type="entry name" value="Polyketide_cyc2"/>
    <property type="match status" value="1"/>
</dbReference>
<evidence type="ECO:0000313" key="1">
    <source>
        <dbReference type="EMBL" id="EMT35040.1"/>
    </source>
</evidence>
<reference evidence="1 2" key="1">
    <citation type="submission" date="2013-03" db="EMBL/GenBank/DDBJ databases">
        <authorList>
            <person name="Casali N."/>
            <person name="Drobniewski F.A."/>
        </authorList>
    </citation>
    <scope>NUCLEOTIDE SEQUENCE [LARGE SCALE GENOMIC DNA]</scope>
    <source>
        <strain evidence="1 2">112400015</strain>
    </source>
</reference>
<dbReference type="CDD" id="cd07812">
    <property type="entry name" value="SRPBCC"/>
    <property type="match status" value="1"/>
</dbReference>
<dbReference type="Proteomes" id="UP000012070">
    <property type="component" value="Unassembled WGS sequence"/>
</dbReference>
<dbReference type="EMBL" id="APKD01000054">
    <property type="protein sequence ID" value="EMT35040.1"/>
    <property type="molecule type" value="Genomic_DNA"/>
</dbReference>
<name>A0A829CC89_9MYCO</name>
<accession>A0A829CC89</accession>
<evidence type="ECO:0008006" key="3">
    <source>
        <dbReference type="Google" id="ProtNLM"/>
    </source>
</evidence>
<organism evidence="1 2">
    <name type="scientific">Mycobacterium orygis 112400015</name>
    <dbReference type="NCBI Taxonomy" id="1305739"/>
    <lineage>
        <taxon>Bacteria</taxon>
        <taxon>Bacillati</taxon>
        <taxon>Actinomycetota</taxon>
        <taxon>Actinomycetes</taxon>
        <taxon>Mycobacteriales</taxon>
        <taxon>Mycobacteriaceae</taxon>
        <taxon>Mycobacterium</taxon>
        <taxon>Mycobacterium tuberculosis complex</taxon>
    </lineage>
</organism>
<dbReference type="InterPro" id="IPR019587">
    <property type="entry name" value="Polyketide_cyclase/dehydratase"/>
</dbReference>
<sequence>MFVGRNENGGRRWTTTCTVTDADPGRVFAFDVRSGIIPISRWQYGIVATEHGCRVTESTWDRRPSWFRAVARMATGVKDRASVNTEHIRRTLQRLKDRAEAG</sequence>
<dbReference type="InterPro" id="IPR023393">
    <property type="entry name" value="START-like_dom_sf"/>
</dbReference>
<evidence type="ECO:0000313" key="2">
    <source>
        <dbReference type="Proteomes" id="UP000012070"/>
    </source>
</evidence>
<reference evidence="2" key="2">
    <citation type="submission" date="2013-04" db="EMBL/GenBank/DDBJ databases">
        <title>Non-Mycobacterium tuberculosis sensu stricto in a globally representative population.</title>
        <authorList>
            <person name="Stone M.J."/>
            <person name="Brown T.J."/>
            <person name="Drobniewski F.A."/>
        </authorList>
    </citation>
    <scope>NUCLEOTIDE SEQUENCE [LARGE SCALE GENOMIC DNA]</scope>
    <source>
        <strain evidence="2">112400015</strain>
    </source>
</reference>
<comment type="caution">
    <text evidence="1">The sequence shown here is derived from an EMBL/GenBank/DDBJ whole genome shotgun (WGS) entry which is preliminary data.</text>
</comment>
<dbReference type="Gene3D" id="3.30.530.20">
    <property type="match status" value="1"/>
</dbReference>
<gene>
    <name evidence="1" type="ORF">MORY_14827</name>
</gene>